<evidence type="ECO:0000259" key="5">
    <source>
        <dbReference type="PROSITE" id="PS01124"/>
    </source>
</evidence>
<dbReference type="Proteomes" id="UP000265742">
    <property type="component" value="Unassembled WGS sequence"/>
</dbReference>
<keyword evidence="7" id="KW-1185">Reference proteome</keyword>
<dbReference type="InterPro" id="IPR050204">
    <property type="entry name" value="AraC_XylS_family_regulators"/>
</dbReference>
<dbReference type="Pfam" id="PF14525">
    <property type="entry name" value="AraC_binding_2"/>
    <property type="match status" value="1"/>
</dbReference>
<dbReference type="PANTHER" id="PTHR46796">
    <property type="entry name" value="HTH-TYPE TRANSCRIPTIONAL ACTIVATOR RHAS-RELATED"/>
    <property type="match status" value="1"/>
</dbReference>
<feature type="region of interest" description="Disordered" evidence="4">
    <location>
        <begin position="1"/>
        <end position="22"/>
    </location>
</feature>
<dbReference type="SMART" id="SM00342">
    <property type="entry name" value="HTH_ARAC"/>
    <property type="match status" value="1"/>
</dbReference>
<comment type="caution">
    <text evidence="6">The sequence shown here is derived from an EMBL/GenBank/DDBJ whole genome shotgun (WGS) entry which is preliminary data.</text>
</comment>
<dbReference type="AlphaFoldDB" id="A0A3A1U2X8"/>
<dbReference type="GO" id="GO:0043565">
    <property type="term" value="F:sequence-specific DNA binding"/>
    <property type="evidence" value="ECO:0007669"/>
    <property type="project" value="InterPro"/>
</dbReference>
<dbReference type="Pfam" id="PF12833">
    <property type="entry name" value="HTH_18"/>
    <property type="match status" value="1"/>
</dbReference>
<dbReference type="EMBL" id="QXTG01000002">
    <property type="protein sequence ID" value="RIX28207.1"/>
    <property type="molecule type" value="Genomic_DNA"/>
</dbReference>
<dbReference type="InterPro" id="IPR035418">
    <property type="entry name" value="AraC-bd_2"/>
</dbReference>
<keyword evidence="1" id="KW-0805">Transcription regulation</keyword>
<reference evidence="7" key="1">
    <citation type="submission" date="2018-09" db="EMBL/GenBank/DDBJ databases">
        <authorList>
            <person name="Kim I."/>
        </authorList>
    </citation>
    <scope>NUCLEOTIDE SEQUENCE [LARGE SCALE GENOMIC DNA]</scope>
    <source>
        <strain evidence="7">DD4a</strain>
    </source>
</reference>
<evidence type="ECO:0000313" key="6">
    <source>
        <dbReference type="EMBL" id="RIX28207.1"/>
    </source>
</evidence>
<feature type="domain" description="HTH araC/xylS-type" evidence="5">
    <location>
        <begin position="225"/>
        <end position="325"/>
    </location>
</feature>
<dbReference type="InterPro" id="IPR018060">
    <property type="entry name" value="HTH_AraC"/>
</dbReference>
<protein>
    <submittedName>
        <fullName evidence="6">Helix-turn-helix domain-containing protein</fullName>
    </submittedName>
</protein>
<evidence type="ECO:0000256" key="1">
    <source>
        <dbReference type="ARBA" id="ARBA00023015"/>
    </source>
</evidence>
<dbReference type="GO" id="GO:0003700">
    <property type="term" value="F:DNA-binding transcription factor activity"/>
    <property type="evidence" value="ECO:0007669"/>
    <property type="project" value="InterPro"/>
</dbReference>
<evidence type="ECO:0000256" key="4">
    <source>
        <dbReference type="SAM" id="MobiDB-lite"/>
    </source>
</evidence>
<gene>
    <name evidence="6" type="ORF">D1781_12110</name>
</gene>
<organism evidence="6 7">
    <name type="scientific">Amnibacterium setariae</name>
    <dbReference type="NCBI Taxonomy" id="2306585"/>
    <lineage>
        <taxon>Bacteria</taxon>
        <taxon>Bacillati</taxon>
        <taxon>Actinomycetota</taxon>
        <taxon>Actinomycetes</taxon>
        <taxon>Micrococcales</taxon>
        <taxon>Microbacteriaceae</taxon>
        <taxon>Amnibacterium</taxon>
    </lineage>
</organism>
<evidence type="ECO:0000313" key="7">
    <source>
        <dbReference type="Proteomes" id="UP000265742"/>
    </source>
</evidence>
<name>A0A3A1U2X8_9MICO</name>
<sequence length="327" mass="35841">MTLHGAMPPFTAPSSIDADGALPRPLIDRQRFAGPAGMRSMPVEGRFESRDAEGFEAELARVQLGPLVLRRTRMTPHRAIVDGSDPEADGDILRLLTVRSGTVHAAPPGGRPQRLGTGDAIFTSRTRTYAYQADEPVVVVTATLPVSSLPAVVQHLEGLPIGPLPHTPLVDAVVELLWHLSARLDEAWTFDAELAARGLIDLQAAILTELIPAQTPPPGPGRVHRAAVEYIERHLADADLRPPQIAAALGVSLRYLHRAFDDRDLTVARFIRERRLERVAAALRAAERRPDLRALALRHGFADQEQLARAFHRRYGTSMTAYRAADR</sequence>
<accession>A0A3A1U2X8</accession>
<dbReference type="OrthoDB" id="9799345at2"/>
<dbReference type="Gene3D" id="1.10.10.60">
    <property type="entry name" value="Homeodomain-like"/>
    <property type="match status" value="1"/>
</dbReference>
<dbReference type="PROSITE" id="PS01124">
    <property type="entry name" value="HTH_ARAC_FAMILY_2"/>
    <property type="match status" value="1"/>
</dbReference>
<dbReference type="RefSeq" id="WP_119482518.1">
    <property type="nucleotide sequence ID" value="NZ_QXTG01000002.1"/>
</dbReference>
<proteinExistence type="predicted"/>
<keyword evidence="3" id="KW-0804">Transcription</keyword>
<keyword evidence="2" id="KW-0238">DNA-binding</keyword>
<evidence type="ECO:0000256" key="3">
    <source>
        <dbReference type="ARBA" id="ARBA00023163"/>
    </source>
</evidence>
<evidence type="ECO:0000256" key="2">
    <source>
        <dbReference type="ARBA" id="ARBA00023125"/>
    </source>
</evidence>